<feature type="compositionally biased region" description="Acidic residues" evidence="1">
    <location>
        <begin position="205"/>
        <end position="220"/>
    </location>
</feature>
<dbReference type="Proteomes" id="UP000297649">
    <property type="component" value="Unassembled WGS sequence"/>
</dbReference>
<protein>
    <submittedName>
        <fullName evidence="2">Uncharacterized protein</fullName>
    </submittedName>
</protein>
<proteinExistence type="predicted"/>
<dbReference type="EMBL" id="RQHU01000013">
    <property type="protein sequence ID" value="TGN13680.1"/>
    <property type="molecule type" value="Genomic_DNA"/>
</dbReference>
<accession>A0A6H3NUC7</accession>
<keyword evidence="3" id="KW-1185">Reference proteome</keyword>
<dbReference type="OrthoDB" id="310066at2"/>
<comment type="caution">
    <text evidence="2">The sequence shown here is derived from an EMBL/GenBank/DDBJ whole genome shotgun (WGS) entry which is preliminary data.</text>
</comment>
<evidence type="ECO:0000313" key="2">
    <source>
        <dbReference type="EMBL" id="TGN13680.1"/>
    </source>
</evidence>
<name>A0A6H3NUC7_9LEPT</name>
<feature type="region of interest" description="Disordered" evidence="1">
    <location>
        <begin position="203"/>
        <end position="223"/>
    </location>
</feature>
<reference evidence="2" key="1">
    <citation type="journal article" date="2019" name="PLoS Negl. Trop. Dis.">
        <title>Revisiting the worldwide diversity of Leptospira species in the environment.</title>
        <authorList>
            <person name="Vincent A.T."/>
            <person name="Schiettekatte O."/>
            <person name="Bourhy P."/>
            <person name="Veyrier F.J."/>
            <person name="Picardeau M."/>
        </authorList>
    </citation>
    <scope>NUCLEOTIDE SEQUENCE [LARGE SCALE GENOMIC DNA]</scope>
    <source>
        <strain evidence="2">201601109</strain>
    </source>
</reference>
<dbReference type="AlphaFoldDB" id="A0A6H3NUC7"/>
<dbReference type="RefSeq" id="WP_135744418.1">
    <property type="nucleotide sequence ID" value="NZ_JAIZBL010000006.1"/>
</dbReference>
<organism evidence="2 3">
    <name type="scientific">Leptospira bandrabouensis</name>
    <dbReference type="NCBI Taxonomy" id="2484903"/>
    <lineage>
        <taxon>Bacteria</taxon>
        <taxon>Pseudomonadati</taxon>
        <taxon>Spirochaetota</taxon>
        <taxon>Spirochaetia</taxon>
        <taxon>Leptospirales</taxon>
        <taxon>Leptospiraceae</taxon>
        <taxon>Leptospira</taxon>
    </lineage>
</organism>
<sequence length="1125" mass="131116">MKQPTQLNIQKSDLYSGSLKEIILDRMLVFQSLRDKFQKVFDKSKNKLDQSFLKEFESIYGFRPGKEILEWENIKSAYKSVMYEVADVWNMIDHHSAEEEEMEEDDEGGFDYAISSAERLVKIKDPDEILSWLVGTYSGLMFLFNGSYAFASDGGGDTCWINLLPNENESVEVNYYNHEIGELENLPFFSISHFIAENWNNESNESYDDEDEEQEFEEEDAGQKVKEPILTTQIKDSIIKAFEKEATKLYEKKPIYNNSLDMFERSAWLLGHSYGDPAYAFTEKLAEAPSYTLWEEEKEDIKNFPNLAAYWILHHFYLKNEDACRETIKLANKSKGKIIPKICEHIIAYLDGKSKSLFNLPTEKVEKIRSQTFSNADPKQIEPKNIKLYNESLGLSNLKTISKKDLESKIKTEENLFKIIEDYPDDVNAHDLVLKEISKKDTNLKKLIDDYFRERTDSAYNTWPYNPEKLDKRLSVAINAAFRQGLKYDAENKKAYCGITKTVGMLDDDQAMVSFREAVRKLKQDDPRLEYVIEALISSEHKDANSILADAAWRTFETLDNVKEIREKVQKEGPTLNNMFTVYTHLNQALQERILTLDDVSVQLIQKLFTYKDHLGFFGISAGNAFSVCAHLELKEHTEIIANYARNSFRIKGGDRKSYLELSQIINISEAALAWAKMEPEKAKQELHEFFVKLEGSNYPGIAIDLRACYVAGLLLLEPENNEYLTFAERILGNKGDQVRVYGIIRWIRKLKVEKFKDHLWYHIYADPDPMVDYSWSYIEVEARRAWITLTGEDAPTFDSSDKYATSLSKNKTLLPEAILHPEKYSIQHVFEKIRETKYKHEDVIRYGGPWLVESLRYSLDEYKYSGSYDRWEAIKALFFQGPGVYPYFLEIFQLPYAAPSWKAYLLQFMRVMEPESLKWKKVLSMEGNEIKQLLEEPTPQWYVWTDLLAARLFLLDGESSFDTISQVIIRRLEMTNHESYDSSIYEEALGLRLPLLWRWFGKRGDEFIETFWKKAKKSSETFTMLEMAARRKLNDKIPEMNEIKDPGILLTFYPEQREYGWHTWIHLTPETIRFGTNEFHLHSVLPDSKTESSMPASKTNLEIVWKMAHILGYTVSKKKPKGKK</sequence>
<gene>
    <name evidence="2" type="ORF">EHR08_11240</name>
</gene>
<evidence type="ECO:0000313" key="3">
    <source>
        <dbReference type="Proteomes" id="UP000297649"/>
    </source>
</evidence>
<evidence type="ECO:0000256" key="1">
    <source>
        <dbReference type="SAM" id="MobiDB-lite"/>
    </source>
</evidence>